<accession>A0A0L8G4K9</accession>
<gene>
    <name evidence="2" type="ORF">OCBIM_22000211mg</name>
</gene>
<sequence>MSILAVFLAMMYDGRKREKLKTREQEIKKKTASLIIIIIIIINLVIFFQKISYFSNALTAQWKRKSVSTNSLGFTYMTYHSISVCICTHTHTHTQTHV</sequence>
<evidence type="ECO:0000313" key="2">
    <source>
        <dbReference type="EMBL" id="KOF71982.1"/>
    </source>
</evidence>
<dbReference type="EMBL" id="KQ423900">
    <property type="protein sequence ID" value="KOF71982.1"/>
    <property type="molecule type" value="Genomic_DNA"/>
</dbReference>
<feature type="transmembrane region" description="Helical" evidence="1">
    <location>
        <begin position="31"/>
        <end position="48"/>
    </location>
</feature>
<proteinExistence type="predicted"/>
<dbReference type="AlphaFoldDB" id="A0A0L8G4K9"/>
<reference evidence="2" key="1">
    <citation type="submission" date="2015-07" db="EMBL/GenBank/DDBJ databases">
        <title>MeaNS - Measles Nucleotide Surveillance Program.</title>
        <authorList>
            <person name="Tran T."/>
            <person name="Druce J."/>
        </authorList>
    </citation>
    <scope>NUCLEOTIDE SEQUENCE</scope>
    <source>
        <strain evidence="2">UCB-OBI-ISO-001</strain>
        <tissue evidence="2">Gonad</tissue>
    </source>
</reference>
<keyword evidence="1" id="KW-1133">Transmembrane helix</keyword>
<keyword evidence="1" id="KW-0472">Membrane</keyword>
<name>A0A0L8G4K9_OCTBM</name>
<evidence type="ECO:0000256" key="1">
    <source>
        <dbReference type="SAM" id="Phobius"/>
    </source>
</evidence>
<keyword evidence="1" id="KW-0812">Transmembrane</keyword>
<organism evidence="2">
    <name type="scientific">Octopus bimaculoides</name>
    <name type="common">California two-spotted octopus</name>
    <dbReference type="NCBI Taxonomy" id="37653"/>
    <lineage>
        <taxon>Eukaryota</taxon>
        <taxon>Metazoa</taxon>
        <taxon>Spiralia</taxon>
        <taxon>Lophotrochozoa</taxon>
        <taxon>Mollusca</taxon>
        <taxon>Cephalopoda</taxon>
        <taxon>Coleoidea</taxon>
        <taxon>Octopodiformes</taxon>
        <taxon>Octopoda</taxon>
        <taxon>Incirrata</taxon>
        <taxon>Octopodidae</taxon>
        <taxon>Octopus</taxon>
    </lineage>
</organism>
<protein>
    <submittedName>
        <fullName evidence="2">Uncharacterized protein</fullName>
    </submittedName>
</protein>